<evidence type="ECO:0000313" key="5">
    <source>
        <dbReference type="EMBL" id="AXC13929.1"/>
    </source>
</evidence>
<dbReference type="GO" id="GO:0003700">
    <property type="term" value="F:DNA-binding transcription factor activity"/>
    <property type="evidence" value="ECO:0007669"/>
    <property type="project" value="InterPro"/>
</dbReference>
<keyword evidence="2" id="KW-0238">DNA-binding</keyword>
<evidence type="ECO:0000256" key="1">
    <source>
        <dbReference type="ARBA" id="ARBA00023015"/>
    </source>
</evidence>
<dbReference type="SMART" id="SM00342">
    <property type="entry name" value="HTH_ARAC"/>
    <property type="match status" value="1"/>
</dbReference>
<evidence type="ECO:0000256" key="3">
    <source>
        <dbReference type="ARBA" id="ARBA00023163"/>
    </source>
</evidence>
<dbReference type="InterPro" id="IPR009057">
    <property type="entry name" value="Homeodomain-like_sf"/>
</dbReference>
<keyword evidence="1" id="KW-0805">Transcription regulation</keyword>
<dbReference type="PANTHER" id="PTHR46796:SF6">
    <property type="entry name" value="ARAC SUBFAMILY"/>
    <property type="match status" value="1"/>
</dbReference>
<dbReference type="RefSeq" id="WP_161557487.1">
    <property type="nucleotide sequence ID" value="NZ_CP030840.1"/>
</dbReference>
<dbReference type="GO" id="GO:0043565">
    <property type="term" value="F:sequence-specific DNA binding"/>
    <property type="evidence" value="ECO:0007669"/>
    <property type="project" value="InterPro"/>
</dbReference>
<protein>
    <submittedName>
        <fullName evidence="5">Transcriptional regulator, AraC family</fullName>
    </submittedName>
</protein>
<dbReference type="Gene3D" id="1.10.10.60">
    <property type="entry name" value="Homeodomain-like"/>
    <property type="match status" value="2"/>
</dbReference>
<evidence type="ECO:0000313" key="6">
    <source>
        <dbReference type="Proteomes" id="UP000253606"/>
    </source>
</evidence>
<keyword evidence="6" id="KW-1185">Reference proteome</keyword>
<dbReference type="EMBL" id="CP030840">
    <property type="protein sequence ID" value="AXC13929.1"/>
    <property type="molecule type" value="Genomic_DNA"/>
</dbReference>
<gene>
    <name evidence="5" type="ORF">ACPOL_4659</name>
</gene>
<name>A0A2Z5G4H9_9BACT</name>
<accession>A0A2Z5G4H9</accession>
<dbReference type="PROSITE" id="PS01124">
    <property type="entry name" value="HTH_ARAC_FAMILY_2"/>
    <property type="match status" value="1"/>
</dbReference>
<dbReference type="Proteomes" id="UP000253606">
    <property type="component" value="Chromosome"/>
</dbReference>
<organism evidence="5 6">
    <name type="scientific">Acidisarcina polymorpha</name>
    <dbReference type="NCBI Taxonomy" id="2211140"/>
    <lineage>
        <taxon>Bacteria</taxon>
        <taxon>Pseudomonadati</taxon>
        <taxon>Acidobacteriota</taxon>
        <taxon>Terriglobia</taxon>
        <taxon>Terriglobales</taxon>
        <taxon>Acidobacteriaceae</taxon>
        <taxon>Acidisarcina</taxon>
    </lineage>
</organism>
<dbReference type="InterPro" id="IPR050204">
    <property type="entry name" value="AraC_XylS_family_regulators"/>
</dbReference>
<dbReference type="SUPFAM" id="SSF46689">
    <property type="entry name" value="Homeodomain-like"/>
    <property type="match status" value="2"/>
</dbReference>
<keyword evidence="3" id="KW-0804">Transcription</keyword>
<dbReference type="KEGG" id="abas:ACPOL_4659"/>
<reference evidence="5 6" key="1">
    <citation type="journal article" date="2018" name="Front. Microbiol.">
        <title>Hydrolytic Capabilities as a Key to Environmental Success: Chitinolytic and Cellulolytic Acidobacteria From Acidic Sub-arctic Soils and Boreal Peatlands.</title>
        <authorList>
            <person name="Belova S.E."/>
            <person name="Ravin N.V."/>
            <person name="Pankratov T.A."/>
            <person name="Rakitin A.L."/>
            <person name="Ivanova A.A."/>
            <person name="Beletsky A.V."/>
            <person name="Mardanov A.V."/>
            <person name="Sinninghe Damste J.S."/>
            <person name="Dedysh S.N."/>
        </authorList>
    </citation>
    <scope>NUCLEOTIDE SEQUENCE [LARGE SCALE GENOMIC DNA]</scope>
    <source>
        <strain evidence="5 6">SBC82</strain>
    </source>
</reference>
<sequence>MLTHGTANEQLNSTPHIGHRFETTLLTINRFPAHPYEVNFKADRDVVAIASGISIGLKAYDTDRRTRLHVLPGRADFHPVGSETYVRAEETSGLVVFSFDPSLRQELLADVAATQRDCTVETVEDIVSHYASAVAPVISSLLETGLRNGSIQGETLAVNFFDAVLRRALNVHGNPRRPGLDSRRLRRVLEYLEENLHRDISLRQLSSVASLQLNHFIRAFKQATGIAPHQYLLTRRIERAKDLLRSTDLCIAEISYLLTFSSQAHFSNVFKTLTNITPLAYQNRTVMMLQAQQSNTVG</sequence>
<dbReference type="PANTHER" id="PTHR46796">
    <property type="entry name" value="HTH-TYPE TRANSCRIPTIONAL ACTIVATOR RHAS-RELATED"/>
    <property type="match status" value="1"/>
</dbReference>
<dbReference type="InterPro" id="IPR018060">
    <property type="entry name" value="HTH_AraC"/>
</dbReference>
<evidence type="ECO:0000256" key="2">
    <source>
        <dbReference type="ARBA" id="ARBA00023125"/>
    </source>
</evidence>
<dbReference type="Pfam" id="PF12833">
    <property type="entry name" value="HTH_18"/>
    <property type="match status" value="1"/>
</dbReference>
<dbReference type="AlphaFoldDB" id="A0A2Z5G4H9"/>
<proteinExistence type="predicted"/>
<evidence type="ECO:0000259" key="4">
    <source>
        <dbReference type="PROSITE" id="PS01124"/>
    </source>
</evidence>
<feature type="domain" description="HTH araC/xylS-type" evidence="4">
    <location>
        <begin position="186"/>
        <end position="284"/>
    </location>
</feature>